<accession>A0A9E7R331</accession>
<name>A0A9E7R331_9EURY</name>
<dbReference type="InterPro" id="IPR003141">
    <property type="entry name" value="Pol/His_phosphatase_N"/>
</dbReference>
<organism evidence="2 3">
    <name type="scientific">Salinirubellus salinus</name>
    <dbReference type="NCBI Taxonomy" id="1364945"/>
    <lineage>
        <taxon>Archaea</taxon>
        <taxon>Methanobacteriati</taxon>
        <taxon>Methanobacteriota</taxon>
        <taxon>Stenosarchaea group</taxon>
        <taxon>Halobacteria</taxon>
        <taxon>Halobacteriales</taxon>
        <taxon>Natronomonadaceae</taxon>
        <taxon>Salinirubellus</taxon>
    </lineage>
</organism>
<dbReference type="InterPro" id="IPR052018">
    <property type="entry name" value="PHP_domain"/>
</dbReference>
<dbReference type="SMART" id="SM00481">
    <property type="entry name" value="POLIIIAc"/>
    <property type="match status" value="1"/>
</dbReference>
<proteinExistence type="predicted"/>
<dbReference type="CDD" id="cd07432">
    <property type="entry name" value="PHP_HisPPase"/>
    <property type="match status" value="1"/>
</dbReference>
<dbReference type="PANTHER" id="PTHR42924:SF3">
    <property type="entry name" value="POLYMERASE_HISTIDINOL PHOSPHATASE N-TERMINAL DOMAIN-CONTAINING PROTEIN"/>
    <property type="match status" value="1"/>
</dbReference>
<evidence type="ECO:0000313" key="3">
    <source>
        <dbReference type="Proteomes" id="UP001057580"/>
    </source>
</evidence>
<dbReference type="AlphaFoldDB" id="A0A9E7R331"/>
<sequence length="227" mass="24662">MVALIRLDLQTHTRYSPSCGWMPVETLVAMARRRGLDGVAVTDHNTVAGVHEALGLADDGMLIVPAEEVDTPAGQIIGLFVEEEIRPWQPPEAVIDAIHDQGGLAFAPHPFDRLRQGLENPAAYADALDAFEVFNARCVRPSYNDRARSFAREWGLPGVGGSDAHFAREVGNAYTVVDVDIDDVPVAERLPRVKTAIRDGRVRAVGTRGSLVNHAGTKVVKLARSLR</sequence>
<dbReference type="GO" id="GO:0004534">
    <property type="term" value="F:5'-3' RNA exonuclease activity"/>
    <property type="evidence" value="ECO:0007669"/>
    <property type="project" value="TreeGrafter"/>
</dbReference>
<dbReference type="GO" id="GO:0035312">
    <property type="term" value="F:5'-3' DNA exonuclease activity"/>
    <property type="evidence" value="ECO:0007669"/>
    <property type="project" value="TreeGrafter"/>
</dbReference>
<dbReference type="InterPro" id="IPR004013">
    <property type="entry name" value="PHP_dom"/>
</dbReference>
<dbReference type="Pfam" id="PF13263">
    <property type="entry name" value="PHP_C"/>
    <property type="match status" value="1"/>
</dbReference>
<dbReference type="Gene3D" id="3.20.20.140">
    <property type="entry name" value="Metal-dependent hydrolases"/>
    <property type="match status" value="1"/>
</dbReference>
<evidence type="ECO:0000313" key="2">
    <source>
        <dbReference type="EMBL" id="UWM54369.1"/>
    </source>
</evidence>
<dbReference type="EMBL" id="CP104003">
    <property type="protein sequence ID" value="UWM54369.1"/>
    <property type="molecule type" value="Genomic_DNA"/>
</dbReference>
<dbReference type="Pfam" id="PF02811">
    <property type="entry name" value="PHP"/>
    <property type="match status" value="1"/>
</dbReference>
<dbReference type="SUPFAM" id="SSF89550">
    <property type="entry name" value="PHP domain-like"/>
    <property type="match status" value="1"/>
</dbReference>
<reference evidence="2" key="1">
    <citation type="submission" date="2022-09" db="EMBL/GenBank/DDBJ databases">
        <title>Diverse halophilic archaea isolated from saline environments.</title>
        <authorList>
            <person name="Cui H.-L."/>
        </authorList>
    </citation>
    <scope>NUCLEOTIDE SEQUENCE</scope>
    <source>
        <strain evidence="2">ZS-35-S2</strain>
    </source>
</reference>
<keyword evidence="3" id="KW-1185">Reference proteome</keyword>
<evidence type="ECO:0000259" key="1">
    <source>
        <dbReference type="SMART" id="SM00481"/>
    </source>
</evidence>
<protein>
    <submittedName>
        <fullName evidence="2">PHP domain-containing protein</fullName>
    </submittedName>
</protein>
<dbReference type="RefSeq" id="WP_260593389.1">
    <property type="nucleotide sequence ID" value="NZ_CP104003.1"/>
</dbReference>
<dbReference type="PANTHER" id="PTHR42924">
    <property type="entry name" value="EXONUCLEASE"/>
    <property type="match status" value="1"/>
</dbReference>
<dbReference type="InterPro" id="IPR016195">
    <property type="entry name" value="Pol/histidinol_Pase-like"/>
</dbReference>
<dbReference type="KEGG" id="ssai:N0B31_19905"/>
<gene>
    <name evidence="2" type="ORF">N0B31_19905</name>
</gene>
<dbReference type="GeneID" id="74944737"/>
<feature type="domain" description="Polymerase/histidinol phosphatase N-terminal" evidence="1">
    <location>
        <begin position="7"/>
        <end position="73"/>
    </location>
</feature>
<dbReference type="Proteomes" id="UP001057580">
    <property type="component" value="Chromosome"/>
</dbReference>